<gene>
    <name evidence="2" type="ORF">A1O3_02356</name>
</gene>
<dbReference type="OrthoDB" id="4151988at2759"/>
<evidence type="ECO:0000313" key="3">
    <source>
        <dbReference type="Proteomes" id="UP000019478"/>
    </source>
</evidence>
<comment type="caution">
    <text evidence="2">The sequence shown here is derived from an EMBL/GenBank/DDBJ whole genome shotgun (WGS) entry which is preliminary data.</text>
</comment>
<feature type="compositionally biased region" description="Basic and acidic residues" evidence="1">
    <location>
        <begin position="395"/>
        <end position="406"/>
    </location>
</feature>
<dbReference type="RefSeq" id="XP_007730687.1">
    <property type="nucleotide sequence ID" value="XM_007732497.1"/>
</dbReference>
<feature type="compositionally biased region" description="Polar residues" evidence="1">
    <location>
        <begin position="107"/>
        <end position="121"/>
    </location>
</feature>
<protein>
    <submittedName>
        <fullName evidence="2">Uncharacterized protein</fullName>
    </submittedName>
</protein>
<feature type="region of interest" description="Disordered" evidence="1">
    <location>
        <begin position="285"/>
        <end position="432"/>
    </location>
</feature>
<feature type="compositionally biased region" description="Polar residues" evidence="1">
    <location>
        <begin position="383"/>
        <end position="394"/>
    </location>
</feature>
<name>W9YHY6_9EURO</name>
<feature type="compositionally biased region" description="Basic and acidic residues" evidence="1">
    <location>
        <begin position="299"/>
        <end position="322"/>
    </location>
</feature>
<feature type="compositionally biased region" description="Basic and acidic residues" evidence="1">
    <location>
        <begin position="689"/>
        <end position="701"/>
    </location>
</feature>
<feature type="compositionally biased region" description="Polar residues" evidence="1">
    <location>
        <begin position="62"/>
        <end position="89"/>
    </location>
</feature>
<feature type="region of interest" description="Disordered" evidence="1">
    <location>
        <begin position="1"/>
        <end position="30"/>
    </location>
</feature>
<proteinExistence type="predicted"/>
<dbReference type="Proteomes" id="UP000019478">
    <property type="component" value="Unassembled WGS sequence"/>
</dbReference>
<organism evidence="2 3">
    <name type="scientific">Capronia epimyces CBS 606.96</name>
    <dbReference type="NCBI Taxonomy" id="1182542"/>
    <lineage>
        <taxon>Eukaryota</taxon>
        <taxon>Fungi</taxon>
        <taxon>Dikarya</taxon>
        <taxon>Ascomycota</taxon>
        <taxon>Pezizomycotina</taxon>
        <taxon>Eurotiomycetes</taxon>
        <taxon>Chaetothyriomycetidae</taxon>
        <taxon>Chaetothyriales</taxon>
        <taxon>Herpotrichiellaceae</taxon>
        <taxon>Capronia</taxon>
    </lineage>
</organism>
<feature type="compositionally biased region" description="Polar residues" evidence="1">
    <location>
        <begin position="467"/>
        <end position="480"/>
    </location>
</feature>
<dbReference type="AlphaFoldDB" id="W9YHY6"/>
<feature type="region of interest" description="Disordered" evidence="1">
    <location>
        <begin position="506"/>
        <end position="533"/>
    </location>
</feature>
<feature type="compositionally biased region" description="Polar residues" evidence="1">
    <location>
        <begin position="561"/>
        <end position="580"/>
    </location>
</feature>
<accession>W9YHY6</accession>
<feature type="region of interest" description="Disordered" evidence="1">
    <location>
        <begin position="552"/>
        <end position="580"/>
    </location>
</feature>
<feature type="region of interest" description="Disordered" evidence="1">
    <location>
        <begin position="609"/>
        <end position="710"/>
    </location>
</feature>
<feature type="compositionally biased region" description="Basic residues" evidence="1">
    <location>
        <begin position="674"/>
        <end position="688"/>
    </location>
</feature>
<sequence>MHLRSIIKPPARYEDLEAPATQSPNATKPVYPAKLRARIVPFNPNHPPAAFPSLPLTAHQPHGSTINTPPANLSEVPTNTTSPSETSLGRNLVHATDPVKGPYTAQPHPSSCEQLSATGSDSEMDDDDTDTDDDDIPTWNSLPLSLQYHIYTRLSSLYSPQDLAEVLGLKDDEATEIAAAVHLRHVHPASLAEIWNYCSRNGAQVPGLDQSVSWIDPALLSTFMDYMLFASKYELAYGSEVRLAADFLSLCSLPVELLGTWLPDPHEPRGSAFLTHASGMLRHDGDSTRLDSGYSSFTEIDHTDREGERDQTIKSAESRAEESLEDGPVTRKKQPVQQSTPARVMKNREAKKNNPKYTVPKSQKKQGRHPLAIVTMPDASASPPRSSFEKTQPTDTRRAGSRELRARINLNATAATPASETSEKQEYSARARPGHLVLKFKNKVGLAAMRKQSDKESDDVSSEKGSTSSIQSNKTTSVPSKLSGHAPPGKLRIDTRMSSFSRRLLMNAGSPRSPSYSPMSLCSPRSPSYSPISENEDLQEFQALLRGSSAQNLRTGAPGRNLNSVSAHHSNQVSSDTQSPRNIIAAVSGTRPQDQSEKPHPRIMLILRQPKTAGAADQHGEPGKFDNRQNKFPGHLPSDGNDGIGTATSVARISAKAKTGKRGANPGTPARKTAPVKRGPRGPYKKTRERLAREAKADQARTRSALFPKK</sequence>
<evidence type="ECO:0000256" key="1">
    <source>
        <dbReference type="SAM" id="MobiDB-lite"/>
    </source>
</evidence>
<dbReference type="EMBL" id="AMGY01000002">
    <property type="protein sequence ID" value="EXJ89290.1"/>
    <property type="molecule type" value="Genomic_DNA"/>
</dbReference>
<dbReference type="eggNOG" id="ENOG502T3HB">
    <property type="taxonomic scope" value="Eukaryota"/>
</dbReference>
<feature type="compositionally biased region" description="Acidic residues" evidence="1">
    <location>
        <begin position="122"/>
        <end position="132"/>
    </location>
</feature>
<feature type="region of interest" description="Disordered" evidence="1">
    <location>
        <begin position="447"/>
        <end position="494"/>
    </location>
</feature>
<keyword evidence="3" id="KW-1185">Reference proteome</keyword>
<evidence type="ECO:0000313" key="2">
    <source>
        <dbReference type="EMBL" id="EXJ89290.1"/>
    </source>
</evidence>
<feature type="compositionally biased region" description="Basic and acidic residues" evidence="1">
    <location>
        <begin position="618"/>
        <end position="629"/>
    </location>
</feature>
<feature type="region of interest" description="Disordered" evidence="1">
    <location>
        <begin position="51"/>
        <end position="132"/>
    </location>
</feature>
<dbReference type="GeneID" id="19166487"/>
<feature type="compositionally biased region" description="Polar residues" evidence="1">
    <location>
        <begin position="510"/>
        <end position="533"/>
    </location>
</feature>
<dbReference type="HOGENOM" id="CLU_388823_0_0_1"/>
<reference evidence="2 3" key="1">
    <citation type="submission" date="2013-03" db="EMBL/GenBank/DDBJ databases">
        <title>The Genome Sequence of Capronia epimyces CBS 606.96.</title>
        <authorList>
            <consortium name="The Broad Institute Genomics Platform"/>
            <person name="Cuomo C."/>
            <person name="de Hoog S."/>
            <person name="Gorbushina A."/>
            <person name="Walker B."/>
            <person name="Young S.K."/>
            <person name="Zeng Q."/>
            <person name="Gargeya S."/>
            <person name="Fitzgerald M."/>
            <person name="Haas B."/>
            <person name="Abouelleil A."/>
            <person name="Allen A.W."/>
            <person name="Alvarado L."/>
            <person name="Arachchi H.M."/>
            <person name="Berlin A.M."/>
            <person name="Chapman S.B."/>
            <person name="Gainer-Dewar J."/>
            <person name="Goldberg J."/>
            <person name="Griggs A."/>
            <person name="Gujja S."/>
            <person name="Hansen M."/>
            <person name="Howarth C."/>
            <person name="Imamovic A."/>
            <person name="Ireland A."/>
            <person name="Larimer J."/>
            <person name="McCowan C."/>
            <person name="Murphy C."/>
            <person name="Pearson M."/>
            <person name="Poon T.W."/>
            <person name="Priest M."/>
            <person name="Roberts A."/>
            <person name="Saif S."/>
            <person name="Shea T."/>
            <person name="Sisk P."/>
            <person name="Sykes S."/>
            <person name="Wortman J."/>
            <person name="Nusbaum C."/>
            <person name="Birren B."/>
        </authorList>
    </citation>
    <scope>NUCLEOTIDE SEQUENCE [LARGE SCALE GENOMIC DNA]</scope>
    <source>
        <strain evidence="2 3">CBS 606.96</strain>
    </source>
</reference>